<dbReference type="GO" id="GO:0008021">
    <property type="term" value="C:synaptic vesicle"/>
    <property type="evidence" value="ECO:0007669"/>
    <property type="project" value="TreeGrafter"/>
</dbReference>
<dbReference type="InterPro" id="IPR010989">
    <property type="entry name" value="SNARE"/>
</dbReference>
<evidence type="ECO:0000256" key="1">
    <source>
        <dbReference type="ARBA" id="ARBA00004211"/>
    </source>
</evidence>
<dbReference type="InterPro" id="IPR006012">
    <property type="entry name" value="Syntaxin/epimorphin_CS"/>
</dbReference>
<dbReference type="SMART" id="SM00397">
    <property type="entry name" value="t_SNARE"/>
    <property type="match status" value="1"/>
</dbReference>
<reference evidence="7" key="1">
    <citation type="submission" date="2016-06" db="UniProtKB">
        <authorList>
            <consortium name="WormBaseParasite"/>
        </authorList>
    </citation>
    <scope>IDENTIFICATION</scope>
</reference>
<dbReference type="GO" id="GO:0031201">
    <property type="term" value="C:SNARE complex"/>
    <property type="evidence" value="ECO:0007669"/>
    <property type="project" value="TreeGrafter"/>
</dbReference>
<evidence type="ECO:0000313" key="5">
    <source>
        <dbReference type="EMBL" id="VDP11944.1"/>
    </source>
</evidence>
<dbReference type="Gene3D" id="1.20.5.110">
    <property type="match status" value="1"/>
</dbReference>
<dbReference type="PROSITE" id="PS50192">
    <property type="entry name" value="T_SNARE"/>
    <property type="match status" value="1"/>
</dbReference>
<dbReference type="WBParaSite" id="SBAD_0000738101-mRNA-1">
    <property type="protein sequence ID" value="SBAD_0000738101-mRNA-1"/>
    <property type="gene ID" value="SBAD_0000738101"/>
</dbReference>
<evidence type="ECO:0000259" key="4">
    <source>
        <dbReference type="PROSITE" id="PS50192"/>
    </source>
</evidence>
<dbReference type="InterPro" id="IPR000727">
    <property type="entry name" value="T_SNARE_dom"/>
</dbReference>
<dbReference type="GO" id="GO:0005484">
    <property type="term" value="F:SNAP receptor activity"/>
    <property type="evidence" value="ECO:0007669"/>
    <property type="project" value="InterPro"/>
</dbReference>
<evidence type="ECO:0000256" key="2">
    <source>
        <dbReference type="ARBA" id="ARBA00009063"/>
    </source>
</evidence>
<dbReference type="Proteomes" id="UP000270296">
    <property type="component" value="Unassembled WGS sequence"/>
</dbReference>
<dbReference type="Pfam" id="PF05739">
    <property type="entry name" value="SNARE"/>
    <property type="match status" value="1"/>
</dbReference>
<dbReference type="GO" id="GO:0006886">
    <property type="term" value="P:intracellular protein transport"/>
    <property type="evidence" value="ECO:0007669"/>
    <property type="project" value="InterPro"/>
</dbReference>
<comment type="subcellular location">
    <subcellularLocation>
        <location evidence="1">Membrane</location>
        <topology evidence="1">Single-pass type IV membrane protein</topology>
    </subcellularLocation>
</comment>
<dbReference type="GO" id="GO:0006836">
    <property type="term" value="P:neurotransmitter transport"/>
    <property type="evidence" value="ECO:0007669"/>
    <property type="project" value="UniProtKB-KW"/>
</dbReference>
<accession>A0A183IU18</accession>
<dbReference type="PANTHER" id="PTHR19957">
    <property type="entry name" value="SYNTAXIN"/>
    <property type="match status" value="1"/>
</dbReference>
<evidence type="ECO:0000313" key="6">
    <source>
        <dbReference type="Proteomes" id="UP000270296"/>
    </source>
</evidence>
<dbReference type="GO" id="GO:0006906">
    <property type="term" value="P:vesicle fusion"/>
    <property type="evidence" value="ECO:0007669"/>
    <property type="project" value="TreeGrafter"/>
</dbReference>
<dbReference type="GO" id="GO:0000149">
    <property type="term" value="F:SNARE binding"/>
    <property type="evidence" value="ECO:0007669"/>
    <property type="project" value="TreeGrafter"/>
</dbReference>
<keyword evidence="3" id="KW-0532">Neurotransmitter transport</keyword>
<dbReference type="PROSITE" id="PS00914">
    <property type="entry name" value="SYNTAXIN"/>
    <property type="match status" value="1"/>
</dbReference>
<protein>
    <submittedName>
        <fullName evidence="7">t-SNARE coiled-coil homology domain-containing protein</fullName>
    </submittedName>
</protein>
<dbReference type="PANTHER" id="PTHR19957:SF411">
    <property type="entry name" value="LD23667P"/>
    <property type="match status" value="1"/>
</dbReference>
<organism evidence="7">
    <name type="scientific">Soboliphyme baturini</name>
    <dbReference type="NCBI Taxonomy" id="241478"/>
    <lineage>
        <taxon>Eukaryota</taxon>
        <taxon>Metazoa</taxon>
        <taxon>Ecdysozoa</taxon>
        <taxon>Nematoda</taxon>
        <taxon>Enoplea</taxon>
        <taxon>Dorylaimia</taxon>
        <taxon>Dioctophymatida</taxon>
        <taxon>Dioctophymatoidea</taxon>
        <taxon>Soboliphymatidae</taxon>
        <taxon>Soboliphyme</taxon>
    </lineage>
</organism>
<evidence type="ECO:0000256" key="3">
    <source>
        <dbReference type="ARBA" id="ARBA00022775"/>
    </source>
</evidence>
<name>A0A183IU18_9BILA</name>
<reference evidence="5 6" key="2">
    <citation type="submission" date="2018-11" db="EMBL/GenBank/DDBJ databases">
        <authorList>
            <consortium name="Pathogen Informatics"/>
        </authorList>
    </citation>
    <scope>NUCLEOTIDE SEQUENCE [LARGE SCALE GENOMIC DNA]</scope>
</reference>
<gene>
    <name evidence="5" type="ORF">SBAD_LOCUS7115</name>
</gene>
<dbReference type="InterPro" id="IPR045242">
    <property type="entry name" value="Syntaxin"/>
</dbReference>
<dbReference type="GO" id="GO:0048278">
    <property type="term" value="P:vesicle docking"/>
    <property type="evidence" value="ECO:0007669"/>
    <property type="project" value="TreeGrafter"/>
</dbReference>
<dbReference type="Gene3D" id="1.20.58.70">
    <property type="match status" value="1"/>
</dbReference>
<keyword evidence="3" id="KW-0813">Transport</keyword>
<dbReference type="OrthoDB" id="364348at2759"/>
<proteinExistence type="inferred from homology"/>
<dbReference type="Pfam" id="PF14523">
    <property type="entry name" value="Syntaxin_2"/>
    <property type="match status" value="1"/>
</dbReference>
<dbReference type="SUPFAM" id="SSF47661">
    <property type="entry name" value="t-snare proteins"/>
    <property type="match status" value="1"/>
</dbReference>
<keyword evidence="6" id="KW-1185">Reference proteome</keyword>
<comment type="similarity">
    <text evidence="2">Belongs to the syntaxin family.</text>
</comment>
<feature type="domain" description="T-SNARE coiled-coil homology" evidence="4">
    <location>
        <begin position="105"/>
        <end position="167"/>
    </location>
</feature>
<evidence type="ECO:0000313" key="7">
    <source>
        <dbReference type="WBParaSite" id="SBAD_0000738101-mRNA-1"/>
    </source>
</evidence>
<sequence length="180" mass="20791">MDSRENAWSSGQAQNKITSIQRMVAQLGTQHDSEILRQKLHEMQHNTHTLSQETMEALRNLPALPLPLNNVEQRQWKLHRERLTNDFSVVLNNFQALQIEQNVDVKTIKEREQVIRQLESDIMDVNQIFKDLALMVHEQGEIVDSIEANVDSAQVNIDQGSTQIQRAMEYQVYNIDGFAV</sequence>
<dbReference type="EMBL" id="UZAM01010334">
    <property type="protein sequence ID" value="VDP11944.1"/>
    <property type="molecule type" value="Genomic_DNA"/>
</dbReference>
<dbReference type="InterPro" id="IPR006011">
    <property type="entry name" value="Syntaxin_N"/>
</dbReference>
<dbReference type="AlphaFoldDB" id="A0A183IU18"/>